<dbReference type="AlphaFoldDB" id="A0A919W7B0"/>
<dbReference type="Pfam" id="PF19865">
    <property type="entry name" value="DUF6338"/>
    <property type="match status" value="1"/>
</dbReference>
<keyword evidence="3" id="KW-1185">Reference proteome</keyword>
<keyword evidence="1" id="KW-0472">Membrane</keyword>
<sequence length="220" mass="23258">MPGSLAALLVLAFAAAPGYAGLRAMERRSPRDVVSPARETIEIVSLGLIASAITALLLLFAAQLTSALLPLRGLIGGSVYFRAHPWQLILSGLLQIVLATGLSAAIGMLIVKRFAPVVMRQGNLWHPVLAEVRDGRRAYVAIELLDGRLVEGYVRLCSTAANPGDREIALQGPLAVTAPGGTRTRSSAASIVLSGAQIRMMTVSFPELRRRAKALEGDDG</sequence>
<evidence type="ECO:0000256" key="1">
    <source>
        <dbReference type="SAM" id="Phobius"/>
    </source>
</evidence>
<dbReference type="EMBL" id="BOQN01000005">
    <property type="protein sequence ID" value="GIM88716.1"/>
    <property type="molecule type" value="Genomic_DNA"/>
</dbReference>
<gene>
    <name evidence="2" type="ORF">Ato02nite_005090</name>
</gene>
<dbReference type="Proteomes" id="UP000677082">
    <property type="component" value="Unassembled WGS sequence"/>
</dbReference>
<comment type="caution">
    <text evidence="2">The sequence shown here is derived from an EMBL/GenBank/DDBJ whole genome shotgun (WGS) entry which is preliminary data.</text>
</comment>
<evidence type="ECO:0000313" key="2">
    <source>
        <dbReference type="EMBL" id="GIM88716.1"/>
    </source>
</evidence>
<evidence type="ECO:0000313" key="3">
    <source>
        <dbReference type="Proteomes" id="UP000677082"/>
    </source>
</evidence>
<feature type="transmembrane region" description="Helical" evidence="1">
    <location>
        <begin position="88"/>
        <end position="111"/>
    </location>
</feature>
<keyword evidence="1" id="KW-1133">Transmembrane helix</keyword>
<proteinExistence type="predicted"/>
<dbReference type="InterPro" id="IPR045919">
    <property type="entry name" value="DUF6338"/>
</dbReference>
<name>A0A919W7B0_9ACTN</name>
<accession>A0A919W7B0</accession>
<organism evidence="2 3">
    <name type="scientific">Paractinoplanes toevensis</name>
    <dbReference type="NCBI Taxonomy" id="571911"/>
    <lineage>
        <taxon>Bacteria</taxon>
        <taxon>Bacillati</taxon>
        <taxon>Actinomycetota</taxon>
        <taxon>Actinomycetes</taxon>
        <taxon>Micromonosporales</taxon>
        <taxon>Micromonosporaceae</taxon>
        <taxon>Paractinoplanes</taxon>
    </lineage>
</organism>
<reference evidence="2 3" key="1">
    <citation type="submission" date="2021-03" db="EMBL/GenBank/DDBJ databases">
        <title>Whole genome shotgun sequence of Actinoplanes toevensis NBRC 105298.</title>
        <authorList>
            <person name="Komaki H."/>
            <person name="Tamura T."/>
        </authorList>
    </citation>
    <scope>NUCLEOTIDE SEQUENCE [LARGE SCALE GENOMIC DNA]</scope>
    <source>
        <strain evidence="2 3">NBRC 105298</strain>
    </source>
</reference>
<feature type="transmembrane region" description="Helical" evidence="1">
    <location>
        <begin position="44"/>
        <end position="68"/>
    </location>
</feature>
<dbReference type="RefSeq" id="WP_213004690.1">
    <property type="nucleotide sequence ID" value="NZ_BOQN01000005.1"/>
</dbReference>
<keyword evidence="1" id="KW-0812">Transmembrane</keyword>
<protein>
    <submittedName>
        <fullName evidence="2">Uncharacterized protein</fullName>
    </submittedName>
</protein>